<dbReference type="AlphaFoldDB" id="A0A371GFZ7"/>
<dbReference type="Proteomes" id="UP000257109">
    <property type="component" value="Unassembled WGS sequence"/>
</dbReference>
<comment type="caution">
    <text evidence="1">The sequence shown here is derived from an EMBL/GenBank/DDBJ whole genome shotgun (WGS) entry which is preliminary data.</text>
</comment>
<dbReference type="OrthoDB" id="10505573at2759"/>
<reference evidence="1" key="1">
    <citation type="submission" date="2018-05" db="EMBL/GenBank/DDBJ databases">
        <title>Draft genome of Mucuna pruriens seed.</title>
        <authorList>
            <person name="Nnadi N.E."/>
            <person name="Vos R."/>
            <person name="Hasami M.H."/>
            <person name="Devisetty U.K."/>
            <person name="Aguiy J.C."/>
        </authorList>
    </citation>
    <scope>NUCLEOTIDE SEQUENCE [LARGE SCALE GENOMIC DNA]</scope>
    <source>
        <strain evidence="1">JCA_2017</strain>
    </source>
</reference>
<feature type="non-terminal residue" evidence="1">
    <location>
        <position position="1"/>
    </location>
</feature>
<dbReference type="EMBL" id="QJKJ01005662">
    <property type="protein sequence ID" value="RDX89471.1"/>
    <property type="molecule type" value="Genomic_DNA"/>
</dbReference>
<name>A0A371GFZ7_MUCPR</name>
<accession>A0A371GFZ7</accession>
<protein>
    <submittedName>
        <fullName evidence="1">Uncharacterized protein</fullName>
    </submittedName>
</protein>
<evidence type="ECO:0000313" key="1">
    <source>
        <dbReference type="EMBL" id="RDX89471.1"/>
    </source>
</evidence>
<proteinExistence type="predicted"/>
<gene>
    <name evidence="1" type="ORF">CR513_28803</name>
</gene>
<sequence length="183" mass="19723">MPFGSRPFGRFQHDGWNLAILFEKESPDVVGIGVAERGGLGLLEKGDTDLELTPDGVRTGLGAVRFKSIAVDKTTSLSCSKDGACEVRTRENVSAFFPCLAALLSSCFIKSILEGTAVLVNLSSDFSNLSLFSPDKRGIAFLRLLLPNSATLFNFTKQESQTRYGFPGLGARAALSAFLELHE</sequence>
<evidence type="ECO:0000313" key="2">
    <source>
        <dbReference type="Proteomes" id="UP000257109"/>
    </source>
</evidence>
<organism evidence="1 2">
    <name type="scientific">Mucuna pruriens</name>
    <name type="common">Velvet bean</name>
    <name type="synonym">Dolichos pruriens</name>
    <dbReference type="NCBI Taxonomy" id="157652"/>
    <lineage>
        <taxon>Eukaryota</taxon>
        <taxon>Viridiplantae</taxon>
        <taxon>Streptophyta</taxon>
        <taxon>Embryophyta</taxon>
        <taxon>Tracheophyta</taxon>
        <taxon>Spermatophyta</taxon>
        <taxon>Magnoliopsida</taxon>
        <taxon>eudicotyledons</taxon>
        <taxon>Gunneridae</taxon>
        <taxon>Pentapetalae</taxon>
        <taxon>rosids</taxon>
        <taxon>fabids</taxon>
        <taxon>Fabales</taxon>
        <taxon>Fabaceae</taxon>
        <taxon>Papilionoideae</taxon>
        <taxon>50 kb inversion clade</taxon>
        <taxon>NPAAA clade</taxon>
        <taxon>indigoferoid/millettioid clade</taxon>
        <taxon>Phaseoleae</taxon>
        <taxon>Mucuna</taxon>
    </lineage>
</organism>
<keyword evidence="2" id="KW-1185">Reference proteome</keyword>